<dbReference type="InterPro" id="IPR009006">
    <property type="entry name" value="Ala_racemase/Decarboxylase_C"/>
</dbReference>
<dbReference type="eggNOG" id="COG0787">
    <property type="taxonomic scope" value="Bacteria"/>
</dbReference>
<dbReference type="Gene3D" id="3.40.1190.10">
    <property type="entry name" value="Mur-like, catalytic domain"/>
    <property type="match status" value="1"/>
</dbReference>
<evidence type="ECO:0000256" key="5">
    <source>
        <dbReference type="HAMAP-Rule" id="MF_01201"/>
    </source>
</evidence>
<feature type="active site" description="Proton acceptor; specific for D-alanine" evidence="5">
    <location>
        <position position="484"/>
    </location>
</feature>
<dbReference type="UniPathway" id="UPA00042">
    <property type="reaction ID" value="UER00497"/>
</dbReference>
<feature type="domain" description="Alanine racemase C-terminal" evidence="8">
    <location>
        <begin position="689"/>
        <end position="813"/>
    </location>
</feature>
<evidence type="ECO:0000256" key="1">
    <source>
        <dbReference type="ARBA" id="ARBA00000316"/>
    </source>
</evidence>
<evidence type="ECO:0000256" key="4">
    <source>
        <dbReference type="ARBA" id="ARBA00023235"/>
    </source>
</evidence>
<dbReference type="EMBL" id="JRLY01000012">
    <property type="protein sequence ID" value="KGO92127.1"/>
    <property type="molecule type" value="Genomic_DNA"/>
</dbReference>
<evidence type="ECO:0000256" key="6">
    <source>
        <dbReference type="PIRSR" id="PIRSR600821-50"/>
    </source>
</evidence>
<comment type="pathway">
    <text evidence="5">Amino-acid biosynthesis; D-alanine biosynthesis; D-alanine from L-alanine: step 1/1.</text>
</comment>
<comment type="cofactor">
    <cofactor evidence="2 5 6">
        <name>pyridoxal 5'-phosphate</name>
        <dbReference type="ChEBI" id="CHEBI:597326"/>
    </cofactor>
</comment>
<dbReference type="InterPro" id="IPR036615">
    <property type="entry name" value="Mur_ligase_C_dom_sf"/>
</dbReference>
<dbReference type="PRINTS" id="PR00992">
    <property type="entry name" value="ALARACEMASE"/>
</dbReference>
<comment type="catalytic activity">
    <reaction evidence="1 5">
        <text>L-alanine = D-alanine</text>
        <dbReference type="Rhea" id="RHEA:20249"/>
        <dbReference type="ChEBI" id="CHEBI:57416"/>
        <dbReference type="ChEBI" id="CHEBI:57972"/>
        <dbReference type="EC" id="5.1.1.1"/>
    </reaction>
</comment>
<dbReference type="Pfam" id="PF00842">
    <property type="entry name" value="Ala_racemase_C"/>
    <property type="match status" value="1"/>
</dbReference>
<reference evidence="9 10" key="1">
    <citation type="submission" date="2013-09" db="EMBL/GenBank/DDBJ databases">
        <authorList>
            <person name="Zeng Z."/>
            <person name="Chen C."/>
        </authorList>
    </citation>
    <scope>NUCLEOTIDE SEQUENCE [LARGE SCALE GENOMIC DNA]</scope>
    <source>
        <strain evidence="9 10">WB 4.1-42</strain>
    </source>
</reference>
<dbReference type="EC" id="5.1.1.1" evidence="5"/>
<dbReference type="SUPFAM" id="SSF51419">
    <property type="entry name" value="PLP-binding barrel"/>
    <property type="match status" value="1"/>
</dbReference>
<dbReference type="InterPro" id="IPR000821">
    <property type="entry name" value="Ala_racemase"/>
</dbReference>
<dbReference type="NCBIfam" id="TIGR00492">
    <property type="entry name" value="alr"/>
    <property type="match status" value="1"/>
</dbReference>
<dbReference type="Pfam" id="PF08245">
    <property type="entry name" value="Mur_ligase_M"/>
    <property type="match status" value="1"/>
</dbReference>
<keyword evidence="3 5" id="KW-0663">Pyridoxal phosphate</keyword>
<dbReference type="OrthoDB" id="9801978at2"/>
<dbReference type="Gene3D" id="2.40.37.10">
    <property type="entry name" value="Lyase, Ornithine Decarboxylase, Chain A, domain 1"/>
    <property type="match status" value="1"/>
</dbReference>
<comment type="similarity">
    <text evidence="5">Belongs to the alanine racemase family.</text>
</comment>
<dbReference type="InterPro" id="IPR001608">
    <property type="entry name" value="Ala_racemase_N"/>
</dbReference>
<dbReference type="GO" id="GO:0030632">
    <property type="term" value="P:D-alanine biosynthetic process"/>
    <property type="evidence" value="ECO:0007669"/>
    <property type="project" value="UniProtKB-UniRule"/>
</dbReference>
<dbReference type="eggNOG" id="COG0770">
    <property type="taxonomic scope" value="Bacteria"/>
</dbReference>
<evidence type="ECO:0000259" key="8">
    <source>
        <dbReference type="SMART" id="SM01005"/>
    </source>
</evidence>
<dbReference type="GO" id="GO:0005524">
    <property type="term" value="F:ATP binding"/>
    <property type="evidence" value="ECO:0007669"/>
    <property type="project" value="InterPro"/>
</dbReference>
<dbReference type="InterPro" id="IPR036565">
    <property type="entry name" value="Mur-like_cat_sf"/>
</dbReference>
<gene>
    <name evidence="9" type="ORF">Q766_14655</name>
</gene>
<protein>
    <recommendedName>
        <fullName evidence="5">Alanine racemase</fullName>
        <ecNumber evidence="5">5.1.1.1</ecNumber>
    </recommendedName>
</protein>
<feature type="active site" description="Proton acceptor; specific for L-alanine" evidence="5">
    <location>
        <position position="710"/>
    </location>
</feature>
<dbReference type="PANTHER" id="PTHR30511:SF0">
    <property type="entry name" value="ALANINE RACEMASE, CATABOLIC-RELATED"/>
    <property type="match status" value="1"/>
</dbReference>
<dbReference type="RefSeq" id="WP_026991264.1">
    <property type="nucleotide sequence ID" value="NZ_AUGP01000028.1"/>
</dbReference>
<dbReference type="NCBIfam" id="NF008897">
    <property type="entry name" value="PRK11930.1"/>
    <property type="match status" value="1"/>
</dbReference>
<keyword evidence="10" id="KW-1185">Reference proteome</keyword>
<dbReference type="InterPro" id="IPR011079">
    <property type="entry name" value="Ala_racemase_C"/>
</dbReference>
<feature type="modified residue" description="N6-(pyridoxal phosphate)lysine" evidence="5 6">
    <location>
        <position position="484"/>
    </location>
</feature>
<proteinExistence type="inferred from homology"/>
<dbReference type="SUPFAM" id="SSF50621">
    <property type="entry name" value="Alanine racemase C-terminal domain-like"/>
    <property type="match status" value="1"/>
</dbReference>
<accession>A0A0A2MHK6</accession>
<dbReference type="FunFam" id="3.20.20.10:FF:000002">
    <property type="entry name" value="Alanine racemase"/>
    <property type="match status" value="1"/>
</dbReference>
<dbReference type="CDD" id="cd00430">
    <property type="entry name" value="PLPDE_III_AR"/>
    <property type="match status" value="1"/>
</dbReference>
<dbReference type="SUPFAM" id="SSF63418">
    <property type="entry name" value="MurE/MurF N-terminal domain"/>
    <property type="match status" value="1"/>
</dbReference>
<dbReference type="SUPFAM" id="SSF53623">
    <property type="entry name" value="MurD-like peptide ligases, catalytic domain"/>
    <property type="match status" value="1"/>
</dbReference>
<dbReference type="SMART" id="SM01005">
    <property type="entry name" value="Ala_racemase_C"/>
    <property type="match status" value="1"/>
</dbReference>
<dbReference type="AlphaFoldDB" id="A0A0A2MHK6"/>
<evidence type="ECO:0000256" key="3">
    <source>
        <dbReference type="ARBA" id="ARBA00022898"/>
    </source>
</evidence>
<dbReference type="GO" id="GO:0030170">
    <property type="term" value="F:pyridoxal phosphate binding"/>
    <property type="evidence" value="ECO:0007669"/>
    <property type="project" value="UniProtKB-UniRule"/>
</dbReference>
<dbReference type="PANTHER" id="PTHR30511">
    <property type="entry name" value="ALANINE RACEMASE"/>
    <property type="match status" value="1"/>
</dbReference>
<dbReference type="Proteomes" id="UP000030111">
    <property type="component" value="Unassembled WGS sequence"/>
</dbReference>
<feature type="binding site" evidence="5 7">
    <location>
        <position position="582"/>
    </location>
    <ligand>
        <name>substrate</name>
    </ligand>
</feature>
<dbReference type="Gene3D" id="3.40.1390.10">
    <property type="entry name" value="MurE/MurF, N-terminal domain"/>
    <property type="match status" value="1"/>
</dbReference>
<organism evidence="9 10">
    <name type="scientific">Flavobacterium subsaxonicum WB 4.1-42 = DSM 21790</name>
    <dbReference type="NCBI Taxonomy" id="1121898"/>
    <lineage>
        <taxon>Bacteria</taxon>
        <taxon>Pseudomonadati</taxon>
        <taxon>Bacteroidota</taxon>
        <taxon>Flavobacteriia</taxon>
        <taxon>Flavobacteriales</taxon>
        <taxon>Flavobacteriaceae</taxon>
        <taxon>Flavobacterium</taxon>
    </lineage>
</organism>
<dbReference type="GO" id="GO:0008784">
    <property type="term" value="F:alanine racemase activity"/>
    <property type="evidence" value="ECO:0007669"/>
    <property type="project" value="UniProtKB-UniRule"/>
</dbReference>
<evidence type="ECO:0000256" key="7">
    <source>
        <dbReference type="PIRSR" id="PIRSR600821-52"/>
    </source>
</evidence>
<dbReference type="Gene3D" id="3.90.190.20">
    <property type="entry name" value="Mur ligase, C-terminal domain"/>
    <property type="match status" value="1"/>
</dbReference>
<evidence type="ECO:0000313" key="9">
    <source>
        <dbReference type="EMBL" id="KGO92127.1"/>
    </source>
</evidence>
<dbReference type="InterPro" id="IPR029066">
    <property type="entry name" value="PLP-binding_barrel"/>
</dbReference>
<dbReference type="InterPro" id="IPR035911">
    <property type="entry name" value="MurE/MurF_N"/>
</dbReference>
<evidence type="ECO:0000313" key="10">
    <source>
        <dbReference type="Proteomes" id="UP000030111"/>
    </source>
</evidence>
<sequence>MSVNTQDIIPAMHSRFEGRQRDMEIDNVSIDSRSLQNNIGTLFFALIGQNRDSHQYIAQLIEKGVLNFVVSHIPVEVIGKANYFVVQNTLTALQDFAIYYRQLYNFPVIAITGSSGKTIVKEWLNYLMSPDYTIIRSPKSYNSQVGVPLSIIGINERHNLGIFEAGISTVGEMEKLEPIIRPDIGILTNIGAAHDEGFATRIEKIKEKLKLFANVKTLILQQNKFIESELLASYPLKTFTWSFEPGADVQIITQHNTGSTQLDVYYNDTTFQAAIPFTDEASVENAITCLMLLLHLGYSYETITDRLAGLYPVELRLQVKNGNNGCTIIDDSFSSDYQSLKIALDFLEQHKTHQKKTVILSDVFQSGFDTELVYAKVAKLLSGHSISQVIGIGEKISEQLADYPNFFPYKTTQEFLAHYKASSFEDETILVKGARSFRFDEIVVFLEEKTHETVLEINLNSIIHNLNFYKSRLLPSTKIMVMVKAFGYGSGSYEIAKALSHQKVDYLGVAFADEGISLRNAGISTPIIVMNPESSAFAAMAAYNLEPEIYSAKELRAFIAVAQQKNLSNYPIHIKLDTGMHRLGFEENQLEELIDLLRNNNLVEVKTIFSHLSSSDVPEYRDFTLGQIAKFDQWSAQLIEVLGINPLRHILNTSGIYNYPEAQYDMVRLGIGLYGVGNDETERAQLETVGTLKTIILQIKDIPRGESIGYSRKYRTWQDTRIATLPIGYADGIPRAWGNERGYVVINNRKAMIIGTISMDMMMVNITGIECKEGDTAIIFGKAPTVSDIAKALGTIPYEILTSISQRVKRVFYKE</sequence>
<dbReference type="InterPro" id="IPR013221">
    <property type="entry name" value="Mur_ligase_cen"/>
</dbReference>
<comment type="function">
    <text evidence="5">Catalyzes the interconversion of L-alanine and D-alanine. May also act on other amino acids.</text>
</comment>
<keyword evidence="4 5" id="KW-0413">Isomerase</keyword>
<dbReference type="Gene3D" id="3.20.20.10">
    <property type="entry name" value="Alanine racemase"/>
    <property type="match status" value="1"/>
</dbReference>
<feature type="binding site" evidence="5 7">
    <location>
        <position position="759"/>
    </location>
    <ligand>
        <name>substrate</name>
    </ligand>
</feature>
<dbReference type="GO" id="GO:0016881">
    <property type="term" value="F:acid-amino acid ligase activity"/>
    <property type="evidence" value="ECO:0007669"/>
    <property type="project" value="InterPro"/>
</dbReference>
<dbReference type="STRING" id="1121898.GCA_000422725_03286"/>
<dbReference type="SUPFAM" id="SSF53244">
    <property type="entry name" value="MurD-like peptide ligases, peptide-binding domain"/>
    <property type="match status" value="1"/>
</dbReference>
<dbReference type="HAMAP" id="MF_01201">
    <property type="entry name" value="Ala_racemase"/>
    <property type="match status" value="1"/>
</dbReference>
<dbReference type="GO" id="GO:0005829">
    <property type="term" value="C:cytosol"/>
    <property type="evidence" value="ECO:0007669"/>
    <property type="project" value="TreeGrafter"/>
</dbReference>
<evidence type="ECO:0000256" key="2">
    <source>
        <dbReference type="ARBA" id="ARBA00001933"/>
    </source>
</evidence>
<dbReference type="Pfam" id="PF01168">
    <property type="entry name" value="Ala_racemase_N"/>
    <property type="match status" value="1"/>
</dbReference>
<comment type="caution">
    <text evidence="9">The sequence shown here is derived from an EMBL/GenBank/DDBJ whole genome shotgun (WGS) entry which is preliminary data.</text>
</comment>
<name>A0A0A2MHK6_9FLAO</name>